<proteinExistence type="inferred from homology"/>
<dbReference type="Pfam" id="PF02771">
    <property type="entry name" value="Acyl-CoA_dh_N"/>
    <property type="match status" value="1"/>
</dbReference>
<dbReference type="GO" id="GO:0050660">
    <property type="term" value="F:flavin adenine dinucleotide binding"/>
    <property type="evidence" value="ECO:0007669"/>
    <property type="project" value="InterPro"/>
</dbReference>
<dbReference type="CDD" id="cd00567">
    <property type="entry name" value="ACAD"/>
    <property type="match status" value="1"/>
</dbReference>
<dbReference type="SUPFAM" id="SSF56645">
    <property type="entry name" value="Acyl-CoA dehydrogenase NM domain-like"/>
    <property type="match status" value="1"/>
</dbReference>
<evidence type="ECO:0000256" key="5">
    <source>
        <dbReference type="ARBA" id="ARBA00023002"/>
    </source>
</evidence>
<keyword evidence="10" id="KW-1185">Reference proteome</keyword>
<dbReference type="AlphaFoldDB" id="A0A6I3JAA5"/>
<keyword evidence="5" id="KW-0560">Oxidoreductase</keyword>
<evidence type="ECO:0000256" key="6">
    <source>
        <dbReference type="SAM" id="MobiDB-lite"/>
    </source>
</evidence>
<comment type="similarity">
    <text evidence="2">Belongs to the acyl-CoA dehydrogenase family.</text>
</comment>
<feature type="region of interest" description="Disordered" evidence="6">
    <location>
        <begin position="1"/>
        <end position="28"/>
    </location>
</feature>
<dbReference type="InterPro" id="IPR009100">
    <property type="entry name" value="AcylCoA_DH/oxidase_NM_dom_sf"/>
</dbReference>
<keyword evidence="4" id="KW-0274">FAD</keyword>
<dbReference type="GO" id="GO:0003995">
    <property type="term" value="F:acyl-CoA dehydrogenase activity"/>
    <property type="evidence" value="ECO:0007669"/>
    <property type="project" value="TreeGrafter"/>
</dbReference>
<organism evidence="9 10">
    <name type="scientific">Nocardioides marmotae</name>
    <dbReference type="NCBI Taxonomy" id="2663857"/>
    <lineage>
        <taxon>Bacteria</taxon>
        <taxon>Bacillati</taxon>
        <taxon>Actinomycetota</taxon>
        <taxon>Actinomycetes</taxon>
        <taxon>Propionibacteriales</taxon>
        <taxon>Nocardioidaceae</taxon>
        <taxon>Nocardioides</taxon>
    </lineage>
</organism>
<evidence type="ECO:0000313" key="10">
    <source>
        <dbReference type="Proteomes" id="UP000433406"/>
    </source>
</evidence>
<evidence type="ECO:0008006" key="11">
    <source>
        <dbReference type="Google" id="ProtNLM"/>
    </source>
</evidence>
<dbReference type="PANTHER" id="PTHR43884:SF20">
    <property type="entry name" value="ACYL-COA DEHYDROGENASE FADE28"/>
    <property type="match status" value="1"/>
</dbReference>
<dbReference type="PANTHER" id="PTHR43884">
    <property type="entry name" value="ACYL-COA DEHYDROGENASE"/>
    <property type="match status" value="1"/>
</dbReference>
<dbReference type="InterPro" id="IPR037069">
    <property type="entry name" value="AcylCoA_DH/ox_N_sf"/>
</dbReference>
<gene>
    <name evidence="9" type="ORF">GGQ22_01480</name>
</gene>
<name>A0A6I3JAA5_9ACTN</name>
<dbReference type="InterPro" id="IPR009075">
    <property type="entry name" value="AcylCo_DH/oxidase_C"/>
</dbReference>
<keyword evidence="3" id="KW-0285">Flavoprotein</keyword>
<evidence type="ECO:0000259" key="8">
    <source>
        <dbReference type="Pfam" id="PF02771"/>
    </source>
</evidence>
<dbReference type="Gene3D" id="1.20.140.10">
    <property type="entry name" value="Butyryl-CoA Dehydrogenase, subunit A, domain 3"/>
    <property type="match status" value="1"/>
</dbReference>
<protein>
    <recommendedName>
        <fullName evidence="11">Acyl-CoA dehydrogenase</fullName>
    </recommendedName>
</protein>
<reference evidence="9 10" key="1">
    <citation type="submission" date="2019-10" db="EMBL/GenBank/DDBJ databases">
        <title>Nocardioides novel species isolated from the excrement of Marmot.</title>
        <authorList>
            <person name="Zhang G."/>
        </authorList>
    </citation>
    <scope>NUCLEOTIDE SEQUENCE [LARGE SCALE GENOMIC DNA]</scope>
    <source>
        <strain evidence="10">zg-579</strain>
    </source>
</reference>
<comment type="caution">
    <text evidence="9">The sequence shown here is derived from an EMBL/GenBank/DDBJ whole genome shotgun (WGS) entry which is preliminary data.</text>
</comment>
<evidence type="ECO:0000256" key="3">
    <source>
        <dbReference type="ARBA" id="ARBA00022630"/>
    </source>
</evidence>
<evidence type="ECO:0000313" key="9">
    <source>
        <dbReference type="EMBL" id="MTB93745.1"/>
    </source>
</evidence>
<feature type="domain" description="Acyl-CoA dehydrogenase/oxidase C-terminal" evidence="7">
    <location>
        <begin position="212"/>
        <end position="344"/>
    </location>
</feature>
<dbReference type="Pfam" id="PF00441">
    <property type="entry name" value="Acyl-CoA_dh_1"/>
    <property type="match status" value="1"/>
</dbReference>
<dbReference type="EMBL" id="WLCI01000002">
    <property type="protein sequence ID" value="MTB93745.1"/>
    <property type="molecule type" value="Genomic_DNA"/>
</dbReference>
<evidence type="ECO:0000256" key="2">
    <source>
        <dbReference type="ARBA" id="ARBA00009347"/>
    </source>
</evidence>
<evidence type="ECO:0000259" key="7">
    <source>
        <dbReference type="Pfam" id="PF00441"/>
    </source>
</evidence>
<dbReference type="Proteomes" id="UP000433406">
    <property type="component" value="Unassembled WGS sequence"/>
</dbReference>
<feature type="compositionally biased region" description="Basic residues" evidence="6">
    <location>
        <begin position="10"/>
        <end position="27"/>
    </location>
</feature>
<dbReference type="InterPro" id="IPR013786">
    <property type="entry name" value="AcylCoA_DH/ox_N"/>
</dbReference>
<dbReference type="Gene3D" id="1.10.540.10">
    <property type="entry name" value="Acyl-CoA dehydrogenase/oxidase, N-terminal domain"/>
    <property type="match status" value="1"/>
</dbReference>
<comment type="cofactor">
    <cofactor evidence="1">
        <name>FAD</name>
        <dbReference type="ChEBI" id="CHEBI:57692"/>
    </cofactor>
</comment>
<dbReference type="InterPro" id="IPR036250">
    <property type="entry name" value="AcylCo_DH-like_C"/>
</dbReference>
<feature type="domain" description="Acyl-CoA dehydrogenase/oxidase N-terminal" evidence="8">
    <location>
        <begin position="43"/>
        <end position="121"/>
    </location>
</feature>
<dbReference type="SUPFAM" id="SSF47203">
    <property type="entry name" value="Acyl-CoA dehydrogenase C-terminal domain-like"/>
    <property type="match status" value="1"/>
</dbReference>
<evidence type="ECO:0000256" key="1">
    <source>
        <dbReference type="ARBA" id="ARBA00001974"/>
    </source>
</evidence>
<evidence type="ECO:0000256" key="4">
    <source>
        <dbReference type="ARBA" id="ARBA00022827"/>
    </source>
</evidence>
<sequence length="354" mass="37819">MALPEVPLARQHHRGGHERSPARHPCRARPGIAKEPLMSFALTTDQRDLLEVARAFLADVYPTERAARSSDSTEGWDPDSWVQLVEMGWIGVALPEERGGAGFGHVEETILVEELARCLYAGPFLSTVLALPALEAADAADALAGRSRWSFEVDGLVPDLDRVDRVLSAAGAVDATGDLLATVDPTRHVGRLAGSAGGTTADVDRAQLLTYLAAESLGVAEAALEIAVGYAKERTQFGAVIGKLQGIQHPLADTFTDLMVGRSLVQAAAWRLDARPDDALRSATMAKAFLGDAAVVATERAIQVHGGIGFTWEHPLHRYYKRAVWLQAFGGNAAAQRALIREELAPIDQVVSGA</sequence>
<accession>A0A6I3JAA5</accession>